<feature type="region of interest" description="Disordered" evidence="1">
    <location>
        <begin position="400"/>
        <end position="436"/>
    </location>
</feature>
<proteinExistence type="predicted"/>
<dbReference type="AlphaFoldDB" id="A0A1V5MAT6"/>
<feature type="compositionally biased region" description="Basic and acidic residues" evidence="1">
    <location>
        <begin position="427"/>
        <end position="436"/>
    </location>
</feature>
<gene>
    <name evidence="2" type="ORF">BWY73_01337</name>
</gene>
<feature type="region of interest" description="Disordered" evidence="1">
    <location>
        <begin position="525"/>
        <end position="579"/>
    </location>
</feature>
<dbReference type="EMBL" id="MWAK01000268">
    <property type="protein sequence ID" value="OPZ90354.1"/>
    <property type="molecule type" value="Genomic_DNA"/>
</dbReference>
<dbReference type="Proteomes" id="UP000485484">
    <property type="component" value="Unassembled WGS sequence"/>
</dbReference>
<accession>A0A1V5MAT6</accession>
<name>A0A1V5MAT6_UNCT6</name>
<feature type="region of interest" description="Disordered" evidence="1">
    <location>
        <begin position="345"/>
        <end position="364"/>
    </location>
</feature>
<evidence type="ECO:0000256" key="1">
    <source>
        <dbReference type="SAM" id="MobiDB-lite"/>
    </source>
</evidence>
<protein>
    <submittedName>
        <fullName evidence="2">Uncharacterized protein</fullName>
    </submittedName>
</protein>
<organism evidence="2">
    <name type="scientific">candidate division TA06 bacterium ADurb.Bin417</name>
    <dbReference type="NCBI Taxonomy" id="1852828"/>
    <lineage>
        <taxon>Bacteria</taxon>
        <taxon>Bacteria division TA06</taxon>
    </lineage>
</organism>
<sequence length="607" mass="63494">MGDQVVPAGQGVPVVVHPVLGDEVRVAAEDEGFGLLGDVQGQVGDRGQVQVGLPGLQLGGHRGQHRQFPGRLGPAQAGMAAGGGAGKHEIERVLRVDQRLTARPDRLADGAGQTHPNLGLGPAVGPHQPGVEGALEGFAVGLGAAHEIPAERVQGHRRVPADVLPVVVVEDDGRLRHLPVHALRQPLPVFPEHPVAPGHPAAELRPGPVVALRQFQAGLGPELAAAVFADAGDRLGALPDWAEGGPVEPDAVQVELLERLDHVGDHRLPVRGIDAADRVGVGNLRRIQDHELLAPVRVVAAGRPGKRQGIPAHDRPPERMKKIYPFLKLGFVLRPLLRPGRDVPGAEEGTLEVQDGADPAGVNAGGRETKFVILLADARPAGTVGNRPLLEADQAAGVIPPGRAPVGAQVVGDARPKPGEPEEDPPAADRADHPDRQAVAAPAQADFKTVLHRADRAAVALAGGVDLPAVQPPGRVTVGVVDQFGGQVGRHLELGEGIDLVADPGPGAVGQRPEPGLEIKFVPSNAHLPDRDRLPLQPEAGRRPGGAVQSGREPVAAAGRREEGSDQGPFGEFQTRHLSSWERCGRSPGTIPEGLNQRFFYLTNKTS</sequence>
<reference evidence="2" key="1">
    <citation type="submission" date="2017-02" db="EMBL/GenBank/DDBJ databases">
        <title>Delving into the versatile metabolic prowess of the omnipresent phylum Bacteroidetes.</title>
        <authorList>
            <person name="Nobu M.K."/>
            <person name="Mei R."/>
            <person name="Narihiro T."/>
            <person name="Kuroda K."/>
            <person name="Liu W.-T."/>
        </authorList>
    </citation>
    <scope>NUCLEOTIDE SEQUENCE</scope>
    <source>
        <strain evidence="2">ADurb.Bin417</strain>
    </source>
</reference>
<evidence type="ECO:0000313" key="2">
    <source>
        <dbReference type="EMBL" id="OPZ90354.1"/>
    </source>
</evidence>
<comment type="caution">
    <text evidence="2">The sequence shown here is derived from an EMBL/GenBank/DDBJ whole genome shotgun (WGS) entry which is preliminary data.</text>
</comment>